<evidence type="ECO:0000259" key="7">
    <source>
        <dbReference type="PROSITE" id="PS51371"/>
    </source>
</evidence>
<dbReference type="PANTHER" id="PTHR11911:SF122">
    <property type="entry name" value="GMP REDUCTASE"/>
    <property type="match status" value="1"/>
</dbReference>
<dbReference type="Pfam" id="PF00478">
    <property type="entry name" value="IMPDH"/>
    <property type="match status" value="1"/>
</dbReference>
<feature type="active site" description="Thioimidate intermediate" evidence="3">
    <location>
        <position position="354"/>
    </location>
</feature>
<name>A0A481XS38_9CILI</name>
<dbReference type="GO" id="GO:0005737">
    <property type="term" value="C:cytoplasm"/>
    <property type="evidence" value="ECO:0007669"/>
    <property type="project" value="TreeGrafter"/>
</dbReference>
<dbReference type="InterPro" id="IPR001093">
    <property type="entry name" value="IMP_DH_GMPRt"/>
</dbReference>
<keyword evidence="2 6" id="KW-0129">CBS domain</keyword>
<evidence type="ECO:0000256" key="5">
    <source>
        <dbReference type="PIRSR" id="PIRSR000130-4"/>
    </source>
</evidence>
<feature type="binding site" evidence="4">
    <location>
        <begin position="297"/>
        <end position="299"/>
    </location>
    <ligand>
        <name>NAD(+)</name>
        <dbReference type="ChEBI" id="CHEBI:57540"/>
    </ligand>
</feature>
<keyword evidence="4" id="KW-0520">NAD</keyword>
<dbReference type="PIRSF" id="PIRSF000130">
    <property type="entry name" value="IMPDH"/>
    <property type="match status" value="1"/>
</dbReference>
<dbReference type="PANTHER" id="PTHR11911">
    <property type="entry name" value="INOSINE-5-MONOPHOSPHATE DEHYDROGENASE RELATED"/>
    <property type="match status" value="1"/>
</dbReference>
<dbReference type="InterPro" id="IPR046342">
    <property type="entry name" value="CBS_dom_sf"/>
</dbReference>
<sequence>MEQQLPSHYQSKFVNNIPIALTFDDVLLVPQYSEVETRTSCLVQSRFSKNVPLKIPIVSSPMDTVTEAKLAKEMARCGGLGIIHRFMSIEEQAQQIYQVKRAQSRVILEPVVVSKDTTFAQMREIVAKNTFQTFLVVNTSIDEKLGSPQKLPSRKKSVNPEVFNKQLVGIITKRDLKNFRFEDETVEKYMTKRENLLVVEVNATCNSDFDESQIGNNKILLEKMYEKRIEKLPVVTKNNCIVGLVTRKDMEREYNIPLANKDKNGQLLVGAAVGANKDYIERAKKLIDAGCNALVVDVANGHSTIAIKAVQMLKEQFEDIDVVAGSIASGQGAEQLIKAGADGIRCGIGNGSICITRIVAGSGVPQLSALLDVAPICKQYDVPLISDGGNKCSGNMAKALAAGADCIMVGRLVAGTDESPSSIIFRDGKIMKVYRGMAGYGANFAKATRIGDSVPETDKFTPEGVEGYTPYSGPLNGVLSGFVQGIKSGMSYSGAFNIKEFQQKAQFIRITQSGYKESNVHSVNKI</sequence>
<feature type="binding site" description="in other chain" evidence="5">
    <location>
        <position position="349"/>
    </location>
    <ligand>
        <name>K(+)</name>
        <dbReference type="ChEBI" id="CHEBI:29103"/>
        <note>ligand shared between two tetrameric partners</note>
    </ligand>
</feature>
<feature type="domain" description="CBS" evidence="7">
    <location>
        <begin position="190"/>
        <end position="260"/>
    </location>
</feature>
<evidence type="ECO:0000256" key="2">
    <source>
        <dbReference type="ARBA" id="ARBA00023122"/>
    </source>
</evidence>
<evidence type="ECO:0000256" key="4">
    <source>
        <dbReference type="PIRSR" id="PIRSR000130-3"/>
    </source>
</evidence>
<dbReference type="Gene3D" id="3.20.20.70">
    <property type="entry name" value="Aldolase class I"/>
    <property type="match status" value="1"/>
</dbReference>
<dbReference type="GO" id="GO:0003938">
    <property type="term" value="F:IMP dehydrogenase activity"/>
    <property type="evidence" value="ECO:0007669"/>
    <property type="project" value="InterPro"/>
</dbReference>
<evidence type="ECO:0000256" key="1">
    <source>
        <dbReference type="ARBA" id="ARBA00023002"/>
    </source>
</evidence>
<dbReference type="CDD" id="cd00381">
    <property type="entry name" value="IMPDH"/>
    <property type="match status" value="1"/>
</dbReference>
<organism evidence="8">
    <name type="scientific">Philasterides dicentrarchi</name>
    <dbReference type="NCBI Taxonomy" id="282688"/>
    <lineage>
        <taxon>Eukaryota</taxon>
        <taxon>Sar</taxon>
        <taxon>Alveolata</taxon>
        <taxon>Ciliophora</taxon>
        <taxon>Intramacronucleata</taxon>
        <taxon>Oligohymenophorea</taxon>
        <taxon>Scuticociliatia</taxon>
        <taxon>Philasterida</taxon>
        <taxon>Philasteridae</taxon>
        <taxon>Philasterides</taxon>
    </lineage>
</organism>
<dbReference type="InterPro" id="IPR013785">
    <property type="entry name" value="Aldolase_TIM"/>
</dbReference>
<dbReference type="AlphaFoldDB" id="A0A481XS38"/>
<dbReference type="GO" id="GO:0006183">
    <property type="term" value="P:GTP biosynthetic process"/>
    <property type="evidence" value="ECO:0007669"/>
    <property type="project" value="TreeGrafter"/>
</dbReference>
<proteinExistence type="evidence at transcript level"/>
<dbReference type="SUPFAM" id="SSF54631">
    <property type="entry name" value="CBS-domain pair"/>
    <property type="match status" value="1"/>
</dbReference>
<dbReference type="PROSITE" id="PS51371">
    <property type="entry name" value="CBS"/>
    <property type="match status" value="1"/>
</dbReference>
<dbReference type="CDD" id="cd04601">
    <property type="entry name" value="CBS_pair_IMPDH"/>
    <property type="match status" value="1"/>
</dbReference>
<feature type="active site" description="Proton acceptor" evidence="3">
    <location>
        <position position="449"/>
    </location>
</feature>
<keyword evidence="5" id="KW-0630">Potassium</keyword>
<feature type="binding site" description="in other chain" evidence="5">
    <location>
        <position position="354"/>
    </location>
    <ligand>
        <name>K(+)</name>
        <dbReference type="ChEBI" id="CHEBI:29103"/>
        <note>ligand shared between two tetrameric partners</note>
    </ligand>
</feature>
<feature type="binding site" description="in other chain" evidence="5">
    <location>
        <position position="351"/>
    </location>
    <ligand>
        <name>K(+)</name>
        <dbReference type="ChEBI" id="CHEBI:29103"/>
        <note>ligand shared between two tetrameric partners</note>
    </ligand>
</feature>
<dbReference type="InterPro" id="IPR000644">
    <property type="entry name" value="CBS_dom"/>
</dbReference>
<evidence type="ECO:0000256" key="3">
    <source>
        <dbReference type="PIRSR" id="PIRSR000130-1"/>
    </source>
</evidence>
<protein>
    <submittedName>
        <fullName evidence="8">IMP dehydrogenase/GMP reductase domain containing protein</fullName>
    </submittedName>
</protein>
<dbReference type="EMBL" id="MH630447">
    <property type="protein sequence ID" value="QBK46535.1"/>
    <property type="molecule type" value="mRNA"/>
</dbReference>
<dbReference type="FunFam" id="3.20.20.70:FF:000424">
    <property type="entry name" value="Inosine-5'-monophosphate dehydrogenase 2"/>
    <property type="match status" value="1"/>
</dbReference>
<dbReference type="InterPro" id="IPR005990">
    <property type="entry name" value="IMP_DH"/>
</dbReference>
<dbReference type="SMART" id="SM01240">
    <property type="entry name" value="IMPDH"/>
    <property type="match status" value="1"/>
</dbReference>
<dbReference type="SUPFAM" id="SSF51412">
    <property type="entry name" value="Inosine monophosphate dehydrogenase (IMPDH)"/>
    <property type="match status" value="1"/>
</dbReference>
<keyword evidence="1" id="KW-0560">Oxidoreductase</keyword>
<dbReference type="Pfam" id="PF00571">
    <property type="entry name" value="CBS"/>
    <property type="match status" value="1"/>
</dbReference>
<feature type="binding site" evidence="4">
    <location>
        <begin position="347"/>
        <end position="349"/>
    </location>
    <ligand>
        <name>NAD(+)</name>
        <dbReference type="ChEBI" id="CHEBI:57540"/>
    </ligand>
</feature>
<reference evidence="8" key="1">
    <citation type="submission" date="2018-07" db="EMBL/GenBank/DDBJ databases">
        <title>Hydrogenases in Philasterides dicentrarchi.</title>
        <authorList>
            <person name="Lamas J."/>
            <person name="Folgueira I."/>
            <person name="Defelipe A."/>
            <person name="Sueiro R."/>
            <person name="Leiro J."/>
        </authorList>
    </citation>
    <scope>NUCLEOTIDE SEQUENCE</scope>
</reference>
<accession>A0A481XS38</accession>
<evidence type="ECO:0000313" key="8">
    <source>
        <dbReference type="EMBL" id="QBK46535.1"/>
    </source>
</evidence>
<evidence type="ECO:0000256" key="6">
    <source>
        <dbReference type="PROSITE-ProRule" id="PRU00703"/>
    </source>
</evidence>